<dbReference type="PANTHER" id="PTHR12203">
    <property type="entry name" value="KDEL LYS-ASP-GLU-LEU CONTAINING - RELATED"/>
    <property type="match status" value="1"/>
</dbReference>
<evidence type="ECO:0000313" key="4">
    <source>
        <dbReference type="Proteomes" id="UP001346149"/>
    </source>
</evidence>
<dbReference type="InterPro" id="IPR051091">
    <property type="entry name" value="O-Glucosyltr/Glycosyltrsf_90"/>
</dbReference>
<dbReference type="EMBL" id="JAXQNO010000008">
    <property type="protein sequence ID" value="KAK4791990.1"/>
    <property type="molecule type" value="Genomic_DNA"/>
</dbReference>
<dbReference type="Pfam" id="PF05686">
    <property type="entry name" value="Glyco_transf_90"/>
    <property type="match status" value="1"/>
</dbReference>
<keyword evidence="1" id="KW-1133">Transmembrane helix</keyword>
<dbReference type="AlphaFoldDB" id="A0AAN7R8D7"/>
<accession>A0AAN7R8D7</accession>
<sequence length="612" mass="70725">MDHENVISLKDIIQPPHKENFNDVYIAKEKDKKSEKGKLLASHFIRQKRKTNPVLCRQFPMEFERGGGEEEAKSLNNRAGGCRSGSCHSWGVNSTVASSSASRSPTSSRTWTSIFLSIAIIIVSGLFIYGFDAVVFKLSKVTTFFNTPSSSSAAHRHSSSVDRIEYPLNCSSNPPDIPQKCPVGYYPISFSINNHGSNACLGTSSTISACPEYFRWIHEDLGPWRATGITREAIESKKSLAHFRLVIYKGKAYLEQFHRAWQTRDVFTLWGIVQLLRFYPGRLPDLEMMFCCEDLPVLPKRDNQQPEGVAPPAMFHYCGHQSAFDIPFPDWSFWGWPEVNIKPWETSLKDIQREAAKIKWRKRNPNAFWKGNPWVSPKRSELMKCQLTKDMDWHARLYTVNWDHEHSSGYKKSRLEDQCTHRYKIYVEGRAWSVSEKYILACDAETLLITPEYYDFFVRGMIPLQHYWPIRTDNKCHDIKFAVHWGNNHKSMAQEIGKEGTRFAQESLSIERVYDYMFHLLSQYAKLQKFNVTVPHDAVELCAETMACHEEGKVKEYMIQSLVKSPSSGLPCTMPPPYEPHELQEFMGSKENITKQVEKWEAKYWENINHKN</sequence>
<evidence type="ECO:0000313" key="3">
    <source>
        <dbReference type="EMBL" id="KAK4791990.1"/>
    </source>
</evidence>
<name>A0AAN7R8D7_TRANT</name>
<keyword evidence="4" id="KW-1185">Reference proteome</keyword>
<keyword evidence="1" id="KW-0812">Transmembrane</keyword>
<protein>
    <recommendedName>
        <fullName evidence="2">Glycosyl transferase CAP10 domain-containing protein</fullName>
    </recommendedName>
</protein>
<keyword evidence="1" id="KW-0472">Membrane</keyword>
<proteinExistence type="predicted"/>
<dbReference type="SMART" id="SM00672">
    <property type="entry name" value="CAP10"/>
    <property type="match status" value="1"/>
</dbReference>
<dbReference type="Proteomes" id="UP001346149">
    <property type="component" value="Unassembled WGS sequence"/>
</dbReference>
<feature type="domain" description="Glycosyl transferase CAP10" evidence="2">
    <location>
        <begin position="282"/>
        <end position="531"/>
    </location>
</feature>
<comment type="caution">
    <text evidence="3">The sequence shown here is derived from an EMBL/GenBank/DDBJ whole genome shotgun (WGS) entry which is preliminary data.</text>
</comment>
<dbReference type="Gene3D" id="3.30.200.20">
    <property type="entry name" value="Phosphorylase Kinase, domain 1"/>
    <property type="match status" value="1"/>
</dbReference>
<feature type="transmembrane region" description="Helical" evidence="1">
    <location>
        <begin position="111"/>
        <end position="131"/>
    </location>
</feature>
<dbReference type="InterPro" id="IPR006598">
    <property type="entry name" value="CAP10"/>
</dbReference>
<evidence type="ECO:0000256" key="1">
    <source>
        <dbReference type="SAM" id="Phobius"/>
    </source>
</evidence>
<gene>
    <name evidence="3" type="ORF">SAY86_022425</name>
</gene>
<dbReference type="PANTHER" id="PTHR12203:SF99">
    <property type="entry name" value="OS04G0534100 PROTEIN"/>
    <property type="match status" value="1"/>
</dbReference>
<evidence type="ECO:0000259" key="2">
    <source>
        <dbReference type="SMART" id="SM00672"/>
    </source>
</evidence>
<organism evidence="3 4">
    <name type="scientific">Trapa natans</name>
    <name type="common">Water chestnut</name>
    <dbReference type="NCBI Taxonomy" id="22666"/>
    <lineage>
        <taxon>Eukaryota</taxon>
        <taxon>Viridiplantae</taxon>
        <taxon>Streptophyta</taxon>
        <taxon>Embryophyta</taxon>
        <taxon>Tracheophyta</taxon>
        <taxon>Spermatophyta</taxon>
        <taxon>Magnoliopsida</taxon>
        <taxon>eudicotyledons</taxon>
        <taxon>Gunneridae</taxon>
        <taxon>Pentapetalae</taxon>
        <taxon>rosids</taxon>
        <taxon>malvids</taxon>
        <taxon>Myrtales</taxon>
        <taxon>Lythraceae</taxon>
        <taxon>Trapa</taxon>
    </lineage>
</organism>
<reference evidence="3 4" key="1">
    <citation type="journal article" date="2023" name="Hortic Res">
        <title>Pangenome of water caltrop reveals structural variations and asymmetric subgenome divergence after allopolyploidization.</title>
        <authorList>
            <person name="Zhang X."/>
            <person name="Chen Y."/>
            <person name="Wang L."/>
            <person name="Yuan Y."/>
            <person name="Fang M."/>
            <person name="Shi L."/>
            <person name="Lu R."/>
            <person name="Comes H.P."/>
            <person name="Ma Y."/>
            <person name="Chen Y."/>
            <person name="Huang G."/>
            <person name="Zhou Y."/>
            <person name="Zheng Z."/>
            <person name="Qiu Y."/>
        </authorList>
    </citation>
    <scope>NUCLEOTIDE SEQUENCE [LARGE SCALE GENOMIC DNA]</scope>
    <source>
        <strain evidence="3">F231</strain>
    </source>
</reference>